<evidence type="ECO:0000256" key="8">
    <source>
        <dbReference type="ARBA" id="ARBA00023306"/>
    </source>
</evidence>
<dbReference type="InterPro" id="IPR050330">
    <property type="entry name" value="Bact_OuterMem_StrucFunc"/>
</dbReference>
<dbReference type="InterPro" id="IPR039001">
    <property type="entry name" value="Pal"/>
</dbReference>
<evidence type="ECO:0000313" key="11">
    <source>
        <dbReference type="EMBL" id="VAW91769.1"/>
    </source>
</evidence>
<dbReference type="AlphaFoldDB" id="A0A3B1A0V9"/>
<reference evidence="11" key="1">
    <citation type="submission" date="2018-06" db="EMBL/GenBank/DDBJ databases">
        <authorList>
            <person name="Zhirakovskaya E."/>
        </authorList>
    </citation>
    <scope>NUCLEOTIDE SEQUENCE</scope>
</reference>
<dbReference type="SUPFAM" id="SSF103088">
    <property type="entry name" value="OmpA-like"/>
    <property type="match status" value="1"/>
</dbReference>
<keyword evidence="5" id="KW-0564">Palmitate</keyword>
<dbReference type="InterPro" id="IPR006665">
    <property type="entry name" value="OmpA-like"/>
</dbReference>
<dbReference type="InterPro" id="IPR006664">
    <property type="entry name" value="OMP_bac"/>
</dbReference>
<gene>
    <name evidence="11" type="ORF">MNBD_GAMMA22-2810</name>
</gene>
<dbReference type="GO" id="GO:0009279">
    <property type="term" value="C:cell outer membrane"/>
    <property type="evidence" value="ECO:0007669"/>
    <property type="project" value="UniProtKB-SubCell"/>
</dbReference>
<evidence type="ECO:0000259" key="10">
    <source>
        <dbReference type="PROSITE" id="PS51123"/>
    </source>
</evidence>
<evidence type="ECO:0000256" key="2">
    <source>
        <dbReference type="ARBA" id="ARBA00022618"/>
    </source>
</evidence>
<dbReference type="EMBL" id="UOFS01000006">
    <property type="protein sequence ID" value="VAW91769.1"/>
    <property type="molecule type" value="Genomic_DNA"/>
</dbReference>
<sequence>MNHILKLILMGTFAVTLISCSSDPKKEDPIANEGTSETETRSDVGGATDISTHPLDEKSGLLSQRVIYFEFNKSNISDDDREFISAHARYLSENSSTKVVLEGHADERGTREYNISLGERRAKAVMQLLVLQGASKSQIEVISFGEERPVALGHDESSWSQNRRVELVYEGH</sequence>
<keyword evidence="4" id="KW-0472">Membrane</keyword>
<evidence type="ECO:0000256" key="6">
    <source>
        <dbReference type="ARBA" id="ARBA00023237"/>
    </source>
</evidence>
<keyword evidence="3" id="KW-0732">Signal</keyword>
<keyword evidence="8" id="KW-0131">Cell cycle</keyword>
<keyword evidence="6" id="KW-0998">Cell outer membrane</keyword>
<dbReference type="InterPro" id="IPR014169">
    <property type="entry name" value="Pal_lipo_C"/>
</dbReference>
<name>A0A3B1A0V9_9ZZZZ</name>
<dbReference type="PRINTS" id="PR01021">
    <property type="entry name" value="OMPADOMAIN"/>
</dbReference>
<dbReference type="InterPro" id="IPR036737">
    <property type="entry name" value="OmpA-like_sf"/>
</dbReference>
<dbReference type="HAMAP" id="MF_02204">
    <property type="entry name" value="Pal"/>
    <property type="match status" value="1"/>
</dbReference>
<evidence type="ECO:0000256" key="1">
    <source>
        <dbReference type="ARBA" id="ARBA00004442"/>
    </source>
</evidence>
<proteinExistence type="inferred from homology"/>
<evidence type="ECO:0000256" key="7">
    <source>
        <dbReference type="ARBA" id="ARBA00023288"/>
    </source>
</evidence>
<dbReference type="GO" id="GO:0051301">
    <property type="term" value="P:cell division"/>
    <property type="evidence" value="ECO:0007669"/>
    <property type="project" value="UniProtKB-KW"/>
</dbReference>
<feature type="domain" description="OmpA-like" evidence="10">
    <location>
        <begin position="56"/>
        <end position="172"/>
    </location>
</feature>
<feature type="region of interest" description="Disordered" evidence="9">
    <location>
        <begin position="24"/>
        <end position="55"/>
    </location>
</feature>
<dbReference type="PANTHER" id="PTHR30329">
    <property type="entry name" value="STATOR ELEMENT OF FLAGELLAR MOTOR COMPLEX"/>
    <property type="match status" value="1"/>
</dbReference>
<dbReference type="Pfam" id="PF00691">
    <property type="entry name" value="OmpA"/>
    <property type="match status" value="1"/>
</dbReference>
<keyword evidence="7 11" id="KW-0449">Lipoprotein</keyword>
<dbReference type="Gene3D" id="3.30.1330.60">
    <property type="entry name" value="OmpA-like domain"/>
    <property type="match status" value="1"/>
</dbReference>
<dbReference type="NCBIfam" id="TIGR02802">
    <property type="entry name" value="Pal_lipo"/>
    <property type="match status" value="1"/>
</dbReference>
<dbReference type="PROSITE" id="PS51257">
    <property type="entry name" value="PROKAR_LIPOPROTEIN"/>
    <property type="match status" value="1"/>
</dbReference>
<keyword evidence="2" id="KW-0132">Cell division</keyword>
<dbReference type="PROSITE" id="PS51123">
    <property type="entry name" value="OMPA_2"/>
    <property type="match status" value="1"/>
</dbReference>
<comment type="subcellular location">
    <subcellularLocation>
        <location evidence="1">Cell outer membrane</location>
    </subcellularLocation>
</comment>
<accession>A0A3B1A0V9</accession>
<evidence type="ECO:0000256" key="4">
    <source>
        <dbReference type="ARBA" id="ARBA00023136"/>
    </source>
</evidence>
<evidence type="ECO:0000256" key="3">
    <source>
        <dbReference type="ARBA" id="ARBA00022729"/>
    </source>
</evidence>
<evidence type="ECO:0000256" key="5">
    <source>
        <dbReference type="ARBA" id="ARBA00023139"/>
    </source>
</evidence>
<organism evidence="11">
    <name type="scientific">hydrothermal vent metagenome</name>
    <dbReference type="NCBI Taxonomy" id="652676"/>
    <lineage>
        <taxon>unclassified sequences</taxon>
        <taxon>metagenomes</taxon>
        <taxon>ecological metagenomes</taxon>
    </lineage>
</organism>
<dbReference type="CDD" id="cd07185">
    <property type="entry name" value="OmpA_C-like"/>
    <property type="match status" value="1"/>
</dbReference>
<evidence type="ECO:0000256" key="9">
    <source>
        <dbReference type="SAM" id="MobiDB-lite"/>
    </source>
</evidence>
<dbReference type="PANTHER" id="PTHR30329:SF21">
    <property type="entry name" value="LIPOPROTEIN YIAD-RELATED"/>
    <property type="match status" value="1"/>
</dbReference>
<protein>
    <submittedName>
        <fullName evidence="11">Tol-Pal system peptidoglycan-associated lipoprotein PAL</fullName>
    </submittedName>
</protein>